<proteinExistence type="predicted"/>
<dbReference type="VEuPathDB" id="FungiDB:HpaG809104"/>
<reference evidence="2" key="1">
    <citation type="journal article" date="2010" name="Science">
        <title>Signatures of adaptation to obligate biotrophy in the Hyaloperonospora arabidopsidis genome.</title>
        <authorList>
            <person name="Baxter L."/>
            <person name="Tripathy S."/>
            <person name="Ishaque N."/>
            <person name="Boot N."/>
            <person name="Cabral A."/>
            <person name="Kemen E."/>
            <person name="Thines M."/>
            <person name="Ah-Fong A."/>
            <person name="Anderson R."/>
            <person name="Badejoko W."/>
            <person name="Bittner-Eddy P."/>
            <person name="Boore J.L."/>
            <person name="Chibucos M.C."/>
            <person name="Coates M."/>
            <person name="Dehal P."/>
            <person name="Delehaunty K."/>
            <person name="Dong S."/>
            <person name="Downton P."/>
            <person name="Dumas B."/>
            <person name="Fabro G."/>
            <person name="Fronick C."/>
            <person name="Fuerstenberg S.I."/>
            <person name="Fulton L."/>
            <person name="Gaulin E."/>
            <person name="Govers F."/>
            <person name="Hughes L."/>
            <person name="Humphray S."/>
            <person name="Jiang R.H."/>
            <person name="Judelson H."/>
            <person name="Kamoun S."/>
            <person name="Kyung K."/>
            <person name="Meijer H."/>
            <person name="Minx P."/>
            <person name="Morris P."/>
            <person name="Nelson J."/>
            <person name="Phuntumart V."/>
            <person name="Qutob D."/>
            <person name="Rehmany A."/>
            <person name="Rougon-Cardoso A."/>
            <person name="Ryden P."/>
            <person name="Torto-Alalibo T."/>
            <person name="Studholme D."/>
            <person name="Wang Y."/>
            <person name="Win J."/>
            <person name="Wood J."/>
            <person name="Clifton S.W."/>
            <person name="Rogers J."/>
            <person name="Van den Ackerveken G."/>
            <person name="Jones J.D."/>
            <person name="McDowell J.M."/>
            <person name="Beynon J."/>
            <person name="Tyler B.M."/>
        </authorList>
    </citation>
    <scope>NUCLEOTIDE SEQUENCE [LARGE SCALE GENOMIC DNA]</scope>
    <source>
        <strain evidence="2">Emoy2</strain>
    </source>
</reference>
<reference evidence="1" key="2">
    <citation type="submission" date="2015-06" db="UniProtKB">
        <authorList>
            <consortium name="EnsemblProtists"/>
        </authorList>
    </citation>
    <scope>IDENTIFICATION</scope>
    <source>
        <strain evidence="1">Emoy2</strain>
    </source>
</reference>
<dbReference type="InParanoid" id="M4BRR4"/>
<evidence type="ECO:0000313" key="1">
    <source>
        <dbReference type="EnsemblProtists" id="HpaP809104"/>
    </source>
</evidence>
<dbReference type="Proteomes" id="UP000011713">
    <property type="component" value="Unassembled WGS sequence"/>
</dbReference>
<dbReference type="EnsemblProtists" id="HpaT809104">
    <property type="protein sequence ID" value="HpaP809104"/>
    <property type="gene ID" value="HpaG809104"/>
</dbReference>
<organism evidence="1 2">
    <name type="scientific">Hyaloperonospora arabidopsidis (strain Emoy2)</name>
    <name type="common">Downy mildew agent</name>
    <name type="synonym">Peronospora arabidopsidis</name>
    <dbReference type="NCBI Taxonomy" id="559515"/>
    <lineage>
        <taxon>Eukaryota</taxon>
        <taxon>Sar</taxon>
        <taxon>Stramenopiles</taxon>
        <taxon>Oomycota</taxon>
        <taxon>Peronosporomycetes</taxon>
        <taxon>Peronosporales</taxon>
        <taxon>Peronosporaceae</taxon>
        <taxon>Hyaloperonospora</taxon>
    </lineage>
</organism>
<protein>
    <submittedName>
        <fullName evidence="1">Uncharacterized protein</fullName>
    </submittedName>
</protein>
<keyword evidence="2" id="KW-1185">Reference proteome</keyword>
<name>M4BRR4_HYAAE</name>
<evidence type="ECO:0000313" key="2">
    <source>
        <dbReference type="Proteomes" id="UP000011713"/>
    </source>
</evidence>
<dbReference type="EMBL" id="JH598659">
    <property type="status" value="NOT_ANNOTATED_CDS"/>
    <property type="molecule type" value="Genomic_DNA"/>
</dbReference>
<dbReference type="HOGENOM" id="CLU_2594937_0_0_1"/>
<accession>M4BRR4</accession>
<dbReference type="AlphaFoldDB" id="M4BRR4"/>
<sequence length="80" mass="8703">MVDSLGIDAKPAPILIELARFSHIGTNADAQLEALFAKWRVAGVPSIEVPKDKSFFKAWSYFCLNEAACQVPITATGSDY</sequence>